<reference evidence="19" key="2">
    <citation type="submission" date="2025-08" db="UniProtKB">
        <authorList>
            <consortium name="Ensembl"/>
        </authorList>
    </citation>
    <scope>IDENTIFICATION</scope>
</reference>
<dbReference type="InterPro" id="IPR007484">
    <property type="entry name" value="Peptidase_M28"/>
</dbReference>
<evidence type="ECO:0000256" key="8">
    <source>
        <dbReference type="ARBA" id="ARBA00022989"/>
    </source>
</evidence>
<dbReference type="Ensembl" id="ENSAPLT00020017939.1">
    <property type="protein sequence ID" value="ENSAPLP00020016606.1"/>
    <property type="gene ID" value="ENSAPLG00020011868.1"/>
</dbReference>
<dbReference type="SUPFAM" id="SSF47672">
    <property type="entry name" value="Transferrin receptor-like dimerisation domain"/>
    <property type="match status" value="1"/>
</dbReference>
<feature type="transmembrane region" description="Helical" evidence="15">
    <location>
        <begin position="64"/>
        <end position="86"/>
    </location>
</feature>
<organism evidence="19 20">
    <name type="scientific">Anas platyrhynchos</name>
    <name type="common">Mallard</name>
    <name type="synonym">Anas boschas</name>
    <dbReference type="NCBI Taxonomy" id="8839"/>
    <lineage>
        <taxon>Eukaryota</taxon>
        <taxon>Metazoa</taxon>
        <taxon>Chordata</taxon>
        <taxon>Craniata</taxon>
        <taxon>Vertebrata</taxon>
        <taxon>Euteleostomi</taxon>
        <taxon>Archelosauria</taxon>
        <taxon>Archosauria</taxon>
        <taxon>Dinosauria</taxon>
        <taxon>Saurischia</taxon>
        <taxon>Theropoda</taxon>
        <taxon>Coelurosauria</taxon>
        <taxon>Aves</taxon>
        <taxon>Neognathae</taxon>
        <taxon>Galloanserae</taxon>
        <taxon>Anseriformes</taxon>
        <taxon>Anatidae</taxon>
        <taxon>Anatinae</taxon>
        <taxon>Anas</taxon>
    </lineage>
</organism>
<dbReference type="AlphaFoldDB" id="A0A8B9T7E8"/>
<dbReference type="Gene3D" id="3.50.30.30">
    <property type="match status" value="1"/>
</dbReference>
<keyword evidence="14 15" id="KW-0449">Lipoprotein</keyword>
<name>A0A8B9T7E8_ANAPL</name>
<dbReference type="InterPro" id="IPR036757">
    <property type="entry name" value="TFR-like_dimer_dom_sf"/>
</dbReference>
<evidence type="ECO:0000256" key="6">
    <source>
        <dbReference type="ARBA" id="ARBA00022692"/>
    </source>
</evidence>
<keyword evidence="11" id="KW-1015">Disulfide bond</keyword>
<dbReference type="CDD" id="cd02128">
    <property type="entry name" value="PA_TfR"/>
    <property type="match status" value="1"/>
</dbReference>
<reference evidence="19" key="3">
    <citation type="submission" date="2025-09" db="UniProtKB">
        <authorList>
            <consortium name="Ensembl"/>
        </authorList>
    </citation>
    <scope>IDENTIFICATION</scope>
</reference>
<feature type="domain" description="Transferrin receptor-like dimerisation" evidence="17">
    <location>
        <begin position="628"/>
        <end position="739"/>
    </location>
</feature>
<keyword evidence="5 15" id="KW-0254">Endocytosis</keyword>
<dbReference type="InterPro" id="IPR003137">
    <property type="entry name" value="PA_domain"/>
</dbReference>
<dbReference type="GO" id="GO:0031623">
    <property type="term" value="P:receptor internalization"/>
    <property type="evidence" value="ECO:0007669"/>
    <property type="project" value="UniProtKB-UniRule"/>
</dbReference>
<evidence type="ECO:0000256" key="4">
    <source>
        <dbReference type="ARBA" id="ARBA00022553"/>
    </source>
</evidence>
<dbReference type="GO" id="GO:0006879">
    <property type="term" value="P:intracellular iron ion homeostasis"/>
    <property type="evidence" value="ECO:0007669"/>
    <property type="project" value="UniProtKB-UniRule"/>
</dbReference>
<dbReference type="InterPro" id="IPR046450">
    <property type="entry name" value="PA_dom_sf"/>
</dbReference>
<comment type="subcellular location">
    <subcellularLocation>
        <location evidence="15">Cell membrane</location>
        <topology evidence="15">Single-pass type II membrane protein</topology>
    </subcellularLocation>
    <subcellularLocation>
        <location evidence="15">Melanosome</location>
    </subcellularLocation>
</comment>
<comment type="PTM">
    <text evidence="15">Stearoylated.</text>
</comment>
<keyword evidence="8 15" id="KW-1133">Transmembrane helix</keyword>
<dbReference type="Pfam" id="PF04389">
    <property type="entry name" value="Peptidase_M28"/>
    <property type="match status" value="1"/>
</dbReference>
<keyword evidence="3 15" id="KW-1003">Cell membrane</keyword>
<evidence type="ECO:0000313" key="19">
    <source>
        <dbReference type="Ensembl" id="ENSAPLP00020016606.1"/>
    </source>
</evidence>
<evidence type="ECO:0000256" key="1">
    <source>
        <dbReference type="ARBA" id="ARBA00005634"/>
    </source>
</evidence>
<comment type="function">
    <text evidence="15">Cellular uptake of iron occurs via receptor-mediated endocytosis of ligand-occupied transferrin receptor into specialized endosomes. Endosomal acidification leads to iron release. The apotransferrin-receptor complex is then recycled to the cell surface with a return to neutral pH and the concomitant loss of affinity of apotransferrin for its receptor. Transferrin receptor is necessary for development of erythrocytes and the nervous system. Acts as a lipid sensor that regulates mitochondrial fusion by regulating activation of the JNK pathway.</text>
</comment>
<keyword evidence="13 15" id="KW-0325">Glycoprotein</keyword>
<dbReference type="GO" id="GO:0009897">
    <property type="term" value="C:external side of plasma membrane"/>
    <property type="evidence" value="ECO:0007669"/>
    <property type="project" value="TreeGrafter"/>
</dbReference>
<dbReference type="GO" id="GO:0033572">
    <property type="term" value="P:transferrin transport"/>
    <property type="evidence" value="ECO:0007669"/>
    <property type="project" value="UniProtKB-UniRule"/>
</dbReference>
<dbReference type="FunFam" id="3.40.630.10:FF:000101">
    <property type="entry name" value="N-acetylated alpha-linked acidic dipeptidase like 1"/>
    <property type="match status" value="1"/>
</dbReference>
<feature type="domain" description="Peptidase M28" evidence="18">
    <location>
        <begin position="395"/>
        <end position="480"/>
    </location>
</feature>
<keyword evidence="9 15" id="KW-0472">Membrane</keyword>
<dbReference type="GO" id="GO:0004998">
    <property type="term" value="F:transferrin receptor activity"/>
    <property type="evidence" value="ECO:0007669"/>
    <property type="project" value="UniProtKB-UniRule"/>
</dbReference>
<dbReference type="Proteomes" id="UP000694400">
    <property type="component" value="Chromosome 9"/>
</dbReference>
<keyword evidence="10 15" id="KW-0564">Palmitate</keyword>
<dbReference type="FunFam" id="1.20.930.40:FF:000002">
    <property type="entry name" value="Transferrin receptor protein 1"/>
    <property type="match status" value="1"/>
</dbReference>
<dbReference type="GO" id="GO:0042470">
    <property type="term" value="C:melanosome"/>
    <property type="evidence" value="ECO:0007669"/>
    <property type="project" value="UniProtKB-SubCell"/>
</dbReference>
<dbReference type="Gene3D" id="1.20.930.40">
    <property type="entry name" value="Transferrin receptor-like, dimerisation domain"/>
    <property type="match status" value="1"/>
</dbReference>
<evidence type="ECO:0000256" key="2">
    <source>
        <dbReference type="ARBA" id="ARBA00016899"/>
    </source>
</evidence>
<dbReference type="Gene3D" id="3.40.630.10">
    <property type="entry name" value="Zn peptidases"/>
    <property type="match status" value="1"/>
</dbReference>
<evidence type="ECO:0000259" key="17">
    <source>
        <dbReference type="Pfam" id="PF04253"/>
    </source>
</evidence>
<reference evidence="19" key="1">
    <citation type="submission" date="2019-08" db="EMBL/GenBank/DDBJ databases">
        <title>Three high-quality genomes provides insights into domestication of ducks.</title>
        <authorList>
            <person name="Hou Z.C."/>
            <person name="Zhu F."/>
            <person name="Yin Z.T."/>
            <person name="Zhang F."/>
        </authorList>
    </citation>
    <scope>NUCLEOTIDE SEQUENCE [LARGE SCALE GENOMIC DNA]</scope>
</reference>
<comment type="similarity">
    <text evidence="1 15">Belongs to the peptidase M28 family. M28B subfamily.</text>
</comment>
<dbReference type="InterPro" id="IPR039373">
    <property type="entry name" value="Peptidase_M28B"/>
</dbReference>
<dbReference type="InterPro" id="IPR007365">
    <property type="entry name" value="TFR-like_dimer_dom"/>
</dbReference>
<evidence type="ECO:0000313" key="20">
    <source>
        <dbReference type="Proteomes" id="UP000694400"/>
    </source>
</evidence>
<dbReference type="InterPro" id="IPR037324">
    <property type="entry name" value="TfR1/2_PA"/>
</dbReference>
<evidence type="ECO:0000256" key="10">
    <source>
        <dbReference type="ARBA" id="ARBA00023139"/>
    </source>
</evidence>
<dbReference type="SUPFAM" id="SSF53187">
    <property type="entry name" value="Zn-dependent exopeptidases"/>
    <property type="match status" value="1"/>
</dbReference>
<evidence type="ECO:0000259" key="18">
    <source>
        <dbReference type="Pfam" id="PF04389"/>
    </source>
</evidence>
<feature type="domain" description="PA" evidence="16">
    <location>
        <begin position="231"/>
        <end position="293"/>
    </location>
</feature>
<dbReference type="FunFam" id="3.50.30.30:FF:000010">
    <property type="entry name" value="Transferrin receptor protein 1"/>
    <property type="match status" value="1"/>
</dbReference>
<evidence type="ECO:0000256" key="7">
    <source>
        <dbReference type="ARBA" id="ARBA00022968"/>
    </source>
</evidence>
<dbReference type="SUPFAM" id="SSF52025">
    <property type="entry name" value="PA domain"/>
    <property type="match status" value="1"/>
</dbReference>
<evidence type="ECO:0000256" key="3">
    <source>
        <dbReference type="ARBA" id="ARBA00022475"/>
    </source>
</evidence>
<protein>
    <recommendedName>
        <fullName evidence="2 15">Transferrin receptor protein 1</fullName>
    </recommendedName>
</protein>
<evidence type="ECO:0000259" key="16">
    <source>
        <dbReference type="Pfam" id="PF02225"/>
    </source>
</evidence>
<evidence type="ECO:0000256" key="13">
    <source>
        <dbReference type="ARBA" id="ARBA00023180"/>
    </source>
</evidence>
<dbReference type="Pfam" id="PF02225">
    <property type="entry name" value="PA"/>
    <property type="match status" value="1"/>
</dbReference>
<evidence type="ECO:0000256" key="11">
    <source>
        <dbReference type="ARBA" id="ARBA00023157"/>
    </source>
</evidence>
<dbReference type="PANTHER" id="PTHR10404:SF26">
    <property type="entry name" value="TRANSFERRIN RECEPTOR PROTEIN 1"/>
    <property type="match status" value="1"/>
</dbReference>
<evidence type="ECO:0000256" key="12">
    <source>
        <dbReference type="ARBA" id="ARBA00023170"/>
    </source>
</evidence>
<evidence type="ECO:0000256" key="5">
    <source>
        <dbReference type="ARBA" id="ARBA00022583"/>
    </source>
</evidence>
<evidence type="ECO:0000256" key="9">
    <source>
        <dbReference type="ARBA" id="ARBA00023136"/>
    </source>
</evidence>
<dbReference type="PANTHER" id="PTHR10404">
    <property type="entry name" value="N-ACETYLATED-ALPHA-LINKED ACIDIC DIPEPTIDASE"/>
    <property type="match status" value="1"/>
</dbReference>
<keyword evidence="7" id="KW-0735">Signal-anchor</keyword>
<evidence type="ECO:0000256" key="14">
    <source>
        <dbReference type="ARBA" id="ARBA00023288"/>
    </source>
</evidence>
<accession>A0A8B9T7E8</accession>
<keyword evidence="12 15" id="KW-0675">Receptor</keyword>
<dbReference type="Pfam" id="PF04253">
    <property type="entry name" value="TFR_dimer"/>
    <property type="match status" value="1"/>
</dbReference>
<comment type="subunit">
    <text evidence="15">Homodimer; disulfide-linked.</text>
</comment>
<evidence type="ECO:0000256" key="15">
    <source>
        <dbReference type="RuleBase" id="RU367157"/>
    </source>
</evidence>
<proteinExistence type="inferred from homology"/>
<sequence>MDHLFSFSGEPMSYTRFSIARQTDGDNSHVEMKLSADDEEGGEAGRPEHLHAHVAQPWRNGKNLCFLLIAAFLLLLIGFLIGYLSYRGRMQLAAKCLEGGGKCEVTPTASYLADGDETEEEEVPGPPILYWPDLKNLLSTKLSDRRLEENLRQRANKNSFEAGQSEDENMAIYIHDLFKSFFLNQVWKDKHYIKLQVKGSTKNKVSVVEDGKEEELETPDAYVAYSETGTVTGKPVYANYGQKEDFQKLEKSAIELNGTIVIVRAGKITLAEKVVNAKEKGAVGVLMYLDPYKNTDDLVPFGHAHLGTGDPYTPGFPSFNHTQFPPIESSGLPHIAVQTISSHAASRLFSKMDGESCLPQWRGGLLVCKMTVRSDKQLTVKLEVNNVMVDRKILNIFGAITGFEEPDRYVVIGAQRDSWGPGAAKAGVGTAILLELARVISDIVKNEGYKPRRSIIFASWSAGDYGAVGATEWLECVKHPFSLAGTNDIKISASPLLYALLERTMKGLNNSLSHFPLGPFPHVPFGLDNAAFPFLAYSGIPVVSFGFYNKDEDYPFLGTTQDTVENLKAINSLYAHLRAAAEVAGQIALRLTHDHELFLDFGRYSEELLAFQEKFLVYDQDVKELGLNLDWLFLARGDFQRAANALRRDIENSDKENKVIRRALNDRIMKVEYDFLSPFLSPKDAPLRHIFFGKGSHTLQSLLDHLQLLKTSRSKVDLNMLKEQLALATWTIKGAANALEGDIWNTDNTF</sequence>
<keyword evidence="4" id="KW-0597">Phosphoprotein</keyword>
<keyword evidence="6 15" id="KW-0812">Transmembrane</keyword>